<keyword evidence="3" id="KW-1185">Reference proteome</keyword>
<evidence type="ECO:0000313" key="3">
    <source>
        <dbReference type="Proteomes" id="UP000468766"/>
    </source>
</evidence>
<sequence length="593" mass="70112">MEDDTRLLESINHIENMDYFEHLGTASTYFSGVKELALQLNKIEIAKYMQFEIEAMRLYPQKPYGQEPYTRRFEIQAFNIDLFTKEQLDYYKTRLDNSNNLFLKSRYADILFDYRGEIYKKDKFIIGQKLVILLIELAEKYLLRSNYLSCYDCVARSIEVSIRLGLKKQITTIINNLKKIVDNTFESDKRWVLEPSRFFYQIASSKKTNSLLTEKDIAELNMKLSETIGFYWENKDYHYVRLFCNEILRWHKYMKSSEEEVNYYLNKIGLSFEEESKYQQNRIDKSSIVEAHFLEKALEHYANIGNKDKVLEMKVNIRQAYNEAVEKGEFETHIIKTEIPECLFTALEERISKYKEYPKEIIIETLKMDVSMIPSLCEIIKMTKNQNNLLHRKLIQPTIVNEGKKILQTTDDKDEFLFYVNQNYSINMTIILEFYLMPIFNILKNDKDLQASDILSVLRNWGMIEDSNYDIVEIGINRYFKGDYVSSLHILLPQLEACIRKVFTKAGYATTTIKKGNAQHEETLNSFLERPDIKEAIDVDFHKFIQFILVDQSGYNLRNIFAHGLVDINMCNEKLATLVLFIYMKITDPMFDI</sequence>
<evidence type="ECO:0000313" key="2">
    <source>
        <dbReference type="EMBL" id="KAB2953749.1"/>
    </source>
</evidence>
<dbReference type="Proteomes" id="UP000468766">
    <property type="component" value="Unassembled WGS sequence"/>
</dbReference>
<protein>
    <submittedName>
        <fullName evidence="2">DUF4209 domain-containing protein</fullName>
    </submittedName>
</protein>
<dbReference type="InterPro" id="IPR025209">
    <property type="entry name" value="DUF4209"/>
</dbReference>
<dbReference type="EMBL" id="WBXO01000002">
    <property type="protein sequence ID" value="KAB2953749.1"/>
    <property type="molecule type" value="Genomic_DNA"/>
</dbReference>
<evidence type="ECO:0000259" key="1">
    <source>
        <dbReference type="Pfam" id="PF13910"/>
    </source>
</evidence>
<gene>
    <name evidence="2" type="ORF">F9B85_03785</name>
</gene>
<dbReference type="AlphaFoldDB" id="A0A6I0EVW6"/>
<name>A0A6I0EVW6_9FIRM</name>
<feature type="domain" description="DUF4209" evidence="1">
    <location>
        <begin position="495"/>
        <end position="586"/>
    </location>
</feature>
<organism evidence="2 3">
    <name type="scientific">Heliorestis acidaminivorans</name>
    <dbReference type="NCBI Taxonomy" id="553427"/>
    <lineage>
        <taxon>Bacteria</taxon>
        <taxon>Bacillati</taxon>
        <taxon>Bacillota</taxon>
        <taxon>Clostridia</taxon>
        <taxon>Eubacteriales</taxon>
        <taxon>Heliobacteriaceae</taxon>
        <taxon>Heliorestis</taxon>
    </lineage>
</organism>
<accession>A0A6I0EVW6</accession>
<proteinExistence type="predicted"/>
<comment type="caution">
    <text evidence="2">The sequence shown here is derived from an EMBL/GenBank/DDBJ whole genome shotgun (WGS) entry which is preliminary data.</text>
</comment>
<dbReference type="Pfam" id="PF13910">
    <property type="entry name" value="DUF4209"/>
    <property type="match status" value="1"/>
</dbReference>
<dbReference type="OrthoDB" id="2987658at2"/>
<reference evidence="2 3" key="1">
    <citation type="submission" date="2019-10" db="EMBL/GenBank/DDBJ databases">
        <title>Whole-genome sequence of the extremophile Heliorestis acidaminivorans DSM 24790.</title>
        <authorList>
            <person name="Kyndt J.A."/>
            <person name="Meyer T.E."/>
        </authorList>
    </citation>
    <scope>NUCLEOTIDE SEQUENCE [LARGE SCALE GENOMIC DNA]</scope>
    <source>
        <strain evidence="2 3">DSM 24790</strain>
    </source>
</reference>
<dbReference type="RefSeq" id="WP_151618697.1">
    <property type="nucleotide sequence ID" value="NZ_WBXO01000002.1"/>
</dbReference>